<sequence length="294" mass="34974">MADKNDSSIIKPNSTNNINNKNQEEVNNSVNEDNNVEKNLNEDEKFQEDKYYLIYKELYTTDKIDSSIIKLDTTKNINNKNQDESKIIVNEDHNKVEGKNMIEENKYELMYKEIYMSDKCNDLAIKSNIAKIENDQIHKETLNLLKERNKDITEKNKNEENKYEKMYKDIYMSDKIDNLIIKPDIRNIKNHDHKEVQIELSEDVNKEIEKESNKEIEFELVYTQIDISEKINDTIFNLDPYNITKYHNLNELQKTQDKDNGKAEEKNKKQEKVNVNVRSSKRKRRGRRNKKIVG</sequence>
<feature type="compositionally biased region" description="Basic residues" evidence="2">
    <location>
        <begin position="279"/>
        <end position="294"/>
    </location>
</feature>
<dbReference type="AlphaFoldDB" id="J9D392"/>
<dbReference type="HOGENOM" id="CLU_946738_0_0_1"/>
<keyword evidence="1" id="KW-0175">Coiled coil</keyword>
<organism evidence="3 4">
    <name type="scientific">Edhazardia aedis (strain USNM 41457)</name>
    <name type="common">Microsporidian parasite</name>
    <dbReference type="NCBI Taxonomy" id="1003232"/>
    <lineage>
        <taxon>Eukaryota</taxon>
        <taxon>Fungi</taxon>
        <taxon>Fungi incertae sedis</taxon>
        <taxon>Microsporidia</taxon>
        <taxon>Edhazardia</taxon>
    </lineage>
</organism>
<dbReference type="InParanoid" id="J9D392"/>
<evidence type="ECO:0000313" key="3">
    <source>
        <dbReference type="EMBL" id="EJW02306.1"/>
    </source>
</evidence>
<accession>J9D392</accession>
<keyword evidence="4" id="KW-1185">Reference proteome</keyword>
<name>J9D392_EDHAE</name>
<proteinExistence type="predicted"/>
<gene>
    <name evidence="3" type="ORF">EDEG_03256</name>
</gene>
<feature type="region of interest" description="Disordered" evidence="2">
    <location>
        <begin position="1"/>
        <end position="36"/>
    </location>
</feature>
<reference evidence="3 4" key="1">
    <citation type="submission" date="2011-08" db="EMBL/GenBank/DDBJ databases">
        <authorList>
            <person name="Liu Z.J."/>
            <person name="Shi F.L."/>
            <person name="Lu J.Q."/>
            <person name="Li M."/>
            <person name="Wang Z.L."/>
        </authorList>
    </citation>
    <scope>NUCLEOTIDE SEQUENCE [LARGE SCALE GENOMIC DNA]</scope>
    <source>
        <strain evidence="3 4">USNM 41457</strain>
    </source>
</reference>
<evidence type="ECO:0000313" key="4">
    <source>
        <dbReference type="Proteomes" id="UP000003163"/>
    </source>
</evidence>
<feature type="coiled-coil region" evidence="1">
    <location>
        <begin position="142"/>
        <end position="169"/>
    </location>
</feature>
<dbReference type="EMBL" id="AFBI03000078">
    <property type="protein sequence ID" value="EJW02306.1"/>
    <property type="molecule type" value="Genomic_DNA"/>
</dbReference>
<feature type="region of interest" description="Disordered" evidence="2">
    <location>
        <begin position="254"/>
        <end position="294"/>
    </location>
</feature>
<dbReference type="Proteomes" id="UP000003163">
    <property type="component" value="Unassembled WGS sequence"/>
</dbReference>
<protein>
    <submittedName>
        <fullName evidence="3">Uncharacterized protein</fullName>
    </submittedName>
</protein>
<feature type="compositionally biased region" description="Low complexity" evidence="2">
    <location>
        <begin position="7"/>
        <end position="33"/>
    </location>
</feature>
<reference evidence="4" key="2">
    <citation type="submission" date="2015-07" db="EMBL/GenBank/DDBJ databases">
        <title>Contrasting host-pathogen interactions and genome evolution in two generalist and specialist microsporidian pathogens of mosquitoes.</title>
        <authorList>
            <consortium name="The Broad Institute Genomics Platform"/>
            <consortium name="The Broad Institute Genome Sequencing Center for Infectious Disease"/>
            <person name="Cuomo C.A."/>
            <person name="Sanscrainte N.D."/>
            <person name="Goldberg J.M."/>
            <person name="Heiman D."/>
            <person name="Young S."/>
            <person name="Zeng Q."/>
            <person name="Becnel J.J."/>
            <person name="Birren B.W."/>
        </authorList>
    </citation>
    <scope>NUCLEOTIDE SEQUENCE [LARGE SCALE GENOMIC DNA]</scope>
    <source>
        <strain evidence="4">USNM 41457</strain>
    </source>
</reference>
<comment type="caution">
    <text evidence="3">The sequence shown here is derived from an EMBL/GenBank/DDBJ whole genome shotgun (WGS) entry which is preliminary data.</text>
</comment>
<feature type="compositionally biased region" description="Basic and acidic residues" evidence="2">
    <location>
        <begin position="254"/>
        <end position="272"/>
    </location>
</feature>
<dbReference type="VEuPathDB" id="MicrosporidiaDB:EDEG_03256"/>
<evidence type="ECO:0000256" key="2">
    <source>
        <dbReference type="SAM" id="MobiDB-lite"/>
    </source>
</evidence>
<evidence type="ECO:0000256" key="1">
    <source>
        <dbReference type="SAM" id="Coils"/>
    </source>
</evidence>